<organism evidence="2 3">
    <name type="scientific">Abeliophyllum distichum</name>
    <dbReference type="NCBI Taxonomy" id="126358"/>
    <lineage>
        <taxon>Eukaryota</taxon>
        <taxon>Viridiplantae</taxon>
        <taxon>Streptophyta</taxon>
        <taxon>Embryophyta</taxon>
        <taxon>Tracheophyta</taxon>
        <taxon>Spermatophyta</taxon>
        <taxon>Magnoliopsida</taxon>
        <taxon>eudicotyledons</taxon>
        <taxon>Gunneridae</taxon>
        <taxon>Pentapetalae</taxon>
        <taxon>asterids</taxon>
        <taxon>lamiids</taxon>
        <taxon>Lamiales</taxon>
        <taxon>Oleaceae</taxon>
        <taxon>Forsythieae</taxon>
        <taxon>Abeliophyllum</taxon>
    </lineage>
</organism>
<dbReference type="PANTHER" id="PTHR23272">
    <property type="entry name" value="BED FINGER-RELATED"/>
    <property type="match status" value="1"/>
</dbReference>
<gene>
    <name evidence="2" type="ORF">Adt_41634</name>
</gene>
<dbReference type="EMBL" id="JBFOLK010000013">
    <property type="protein sequence ID" value="KAL2465783.1"/>
    <property type="molecule type" value="Genomic_DNA"/>
</dbReference>
<feature type="domain" description="HAT C-terminal dimerisation" evidence="1">
    <location>
        <begin position="53"/>
        <end position="129"/>
    </location>
</feature>
<accession>A0ABD1PPD5</accession>
<dbReference type="SUPFAM" id="SSF53098">
    <property type="entry name" value="Ribonuclease H-like"/>
    <property type="match status" value="1"/>
</dbReference>
<dbReference type="Proteomes" id="UP001604336">
    <property type="component" value="Unassembled WGS sequence"/>
</dbReference>
<dbReference type="Pfam" id="PF05699">
    <property type="entry name" value="Dimer_Tnp_hAT"/>
    <property type="match status" value="1"/>
</dbReference>
<dbReference type="InterPro" id="IPR012337">
    <property type="entry name" value="RNaseH-like_sf"/>
</dbReference>
<sequence length="155" mass="17702">MPASTDSSTTSKGTSFFSLVARKKQHIVSTSSTTNTNTTPTELERYYQFDHYSLIPPDEVENLDILEWWRLNERSYPVLSKMARDLLTVPVSTVASESAFSAANRVLDERRSRLKEDALEALVCVKDWLFADRRMQDKMSDDIAEDFKNLVIADD</sequence>
<keyword evidence="3" id="KW-1185">Reference proteome</keyword>
<reference evidence="3" key="1">
    <citation type="submission" date="2024-07" db="EMBL/GenBank/DDBJ databases">
        <title>Two chromosome-level genome assemblies of Korean endemic species Abeliophyllum distichum and Forsythia ovata (Oleaceae).</title>
        <authorList>
            <person name="Jang H."/>
        </authorList>
    </citation>
    <scope>NUCLEOTIDE SEQUENCE [LARGE SCALE GENOMIC DNA]</scope>
</reference>
<dbReference type="AlphaFoldDB" id="A0ABD1PPD5"/>
<protein>
    <submittedName>
        <fullName evidence="2">Zinc finger BED domain-containing protein DAYSLEEPER</fullName>
    </submittedName>
</protein>
<proteinExistence type="predicted"/>
<evidence type="ECO:0000259" key="1">
    <source>
        <dbReference type="Pfam" id="PF05699"/>
    </source>
</evidence>
<dbReference type="InterPro" id="IPR008906">
    <property type="entry name" value="HATC_C_dom"/>
</dbReference>
<name>A0ABD1PPD5_9LAMI</name>
<comment type="caution">
    <text evidence="2">The sequence shown here is derived from an EMBL/GenBank/DDBJ whole genome shotgun (WGS) entry which is preliminary data.</text>
</comment>
<evidence type="ECO:0000313" key="2">
    <source>
        <dbReference type="EMBL" id="KAL2465783.1"/>
    </source>
</evidence>
<evidence type="ECO:0000313" key="3">
    <source>
        <dbReference type="Proteomes" id="UP001604336"/>
    </source>
</evidence>